<protein>
    <submittedName>
        <fullName evidence="1">Uncharacterized protein</fullName>
    </submittedName>
</protein>
<sequence length="72" mass="8043">MNRHRKFAGRKECLQLEVGKKVACRFRENGITRLCGALSEFQRVGAVSGYDHVKSFTVPPHPLSWGSKGLIS</sequence>
<comment type="caution">
    <text evidence="1">The sequence shown here is derived from an EMBL/GenBank/DDBJ whole genome shotgun (WGS) entry which is preliminary data.</text>
</comment>
<evidence type="ECO:0000313" key="1">
    <source>
        <dbReference type="EMBL" id="GIY05579.1"/>
    </source>
</evidence>
<dbReference type="AlphaFoldDB" id="A0AAV4QA93"/>
<organism evidence="1 2">
    <name type="scientific">Caerostris extrusa</name>
    <name type="common">Bark spider</name>
    <name type="synonym">Caerostris bankana</name>
    <dbReference type="NCBI Taxonomy" id="172846"/>
    <lineage>
        <taxon>Eukaryota</taxon>
        <taxon>Metazoa</taxon>
        <taxon>Ecdysozoa</taxon>
        <taxon>Arthropoda</taxon>
        <taxon>Chelicerata</taxon>
        <taxon>Arachnida</taxon>
        <taxon>Araneae</taxon>
        <taxon>Araneomorphae</taxon>
        <taxon>Entelegynae</taxon>
        <taxon>Araneoidea</taxon>
        <taxon>Araneidae</taxon>
        <taxon>Caerostris</taxon>
    </lineage>
</organism>
<keyword evidence="2" id="KW-1185">Reference proteome</keyword>
<reference evidence="1 2" key="1">
    <citation type="submission" date="2021-06" db="EMBL/GenBank/DDBJ databases">
        <title>Caerostris extrusa draft genome.</title>
        <authorList>
            <person name="Kono N."/>
            <person name="Arakawa K."/>
        </authorList>
    </citation>
    <scope>NUCLEOTIDE SEQUENCE [LARGE SCALE GENOMIC DNA]</scope>
</reference>
<proteinExistence type="predicted"/>
<dbReference type="EMBL" id="BPLR01005860">
    <property type="protein sequence ID" value="GIY05579.1"/>
    <property type="molecule type" value="Genomic_DNA"/>
</dbReference>
<dbReference type="Proteomes" id="UP001054945">
    <property type="component" value="Unassembled WGS sequence"/>
</dbReference>
<evidence type="ECO:0000313" key="2">
    <source>
        <dbReference type="Proteomes" id="UP001054945"/>
    </source>
</evidence>
<name>A0AAV4QA93_CAEEX</name>
<accession>A0AAV4QA93</accession>
<gene>
    <name evidence="1" type="ORF">CEXT_112881</name>
</gene>